<dbReference type="Proteomes" id="UP001177003">
    <property type="component" value="Chromosome 4"/>
</dbReference>
<dbReference type="InterPro" id="IPR044593">
    <property type="entry name" value="FLZ8/MARD1"/>
</dbReference>
<name>A0AA35YYC9_LACSI</name>
<dbReference type="PANTHER" id="PTHR46443:SF8">
    <property type="entry name" value="ZF-FLZ DOMAIN-CONTAINING PROTEIN-RELATED"/>
    <property type="match status" value="1"/>
</dbReference>
<proteinExistence type="predicted"/>
<dbReference type="AlphaFoldDB" id="A0AA35YYC9"/>
<evidence type="ECO:0000256" key="1">
    <source>
        <dbReference type="SAM" id="MobiDB-lite"/>
    </source>
</evidence>
<evidence type="ECO:0000313" key="3">
    <source>
        <dbReference type="Proteomes" id="UP001177003"/>
    </source>
</evidence>
<gene>
    <name evidence="2" type="ORF">LSALG_LOCUS21805</name>
</gene>
<accession>A0AA35YYC9</accession>
<feature type="compositionally biased region" description="Polar residues" evidence="1">
    <location>
        <begin position="23"/>
        <end position="36"/>
    </location>
</feature>
<feature type="region of interest" description="Disordered" evidence="1">
    <location>
        <begin position="1"/>
        <end position="36"/>
    </location>
</feature>
<sequence length="183" mass="20529">MLVMVRNRSRAVTKQSPIMADHQASSLSPPTPQNPTQSISSFLGSPRFFNGGFLPKNLSPTSILDTNKQLINFPGNPFGSSCHWFPSFLGWRWNGTSWEISLSLDYQKIVMDAEDDGCFLSFSSKKQLYLHHCDHPLTIDGAIKLNSIFSVHSTVKYVTDLQVFRGLVRDNSSIESFHHQPNG</sequence>
<evidence type="ECO:0000313" key="2">
    <source>
        <dbReference type="EMBL" id="CAI9282152.1"/>
    </source>
</evidence>
<reference evidence="2" key="1">
    <citation type="submission" date="2023-04" db="EMBL/GenBank/DDBJ databases">
        <authorList>
            <person name="Vijverberg K."/>
            <person name="Xiong W."/>
            <person name="Schranz E."/>
        </authorList>
    </citation>
    <scope>NUCLEOTIDE SEQUENCE</scope>
</reference>
<keyword evidence="3" id="KW-1185">Reference proteome</keyword>
<dbReference type="EMBL" id="OX465080">
    <property type="protein sequence ID" value="CAI9282152.1"/>
    <property type="molecule type" value="Genomic_DNA"/>
</dbReference>
<organism evidence="2 3">
    <name type="scientific">Lactuca saligna</name>
    <name type="common">Willowleaf lettuce</name>
    <dbReference type="NCBI Taxonomy" id="75948"/>
    <lineage>
        <taxon>Eukaryota</taxon>
        <taxon>Viridiplantae</taxon>
        <taxon>Streptophyta</taxon>
        <taxon>Embryophyta</taxon>
        <taxon>Tracheophyta</taxon>
        <taxon>Spermatophyta</taxon>
        <taxon>Magnoliopsida</taxon>
        <taxon>eudicotyledons</taxon>
        <taxon>Gunneridae</taxon>
        <taxon>Pentapetalae</taxon>
        <taxon>asterids</taxon>
        <taxon>campanulids</taxon>
        <taxon>Asterales</taxon>
        <taxon>Asteraceae</taxon>
        <taxon>Cichorioideae</taxon>
        <taxon>Cichorieae</taxon>
        <taxon>Lactucinae</taxon>
        <taxon>Lactuca</taxon>
    </lineage>
</organism>
<dbReference type="PANTHER" id="PTHR46443">
    <property type="entry name" value="FCS-LIKE ZINC FINGER 8"/>
    <property type="match status" value="1"/>
</dbReference>
<protein>
    <submittedName>
        <fullName evidence="2">Uncharacterized protein</fullName>
    </submittedName>
</protein>